<dbReference type="RefSeq" id="WP_088988774.1">
    <property type="nucleotide sequence ID" value="NZ_LT607409.1"/>
</dbReference>
<dbReference type="EMBL" id="LT607409">
    <property type="protein sequence ID" value="SCF05727.1"/>
    <property type="molecule type" value="Genomic_DNA"/>
</dbReference>
<dbReference type="GO" id="GO:0050660">
    <property type="term" value="F:flavin adenine dinucleotide binding"/>
    <property type="evidence" value="ECO:0007669"/>
    <property type="project" value="TreeGrafter"/>
</dbReference>
<feature type="binding site" evidence="5">
    <location>
        <position position="310"/>
    </location>
    <ligand>
        <name>FAD</name>
        <dbReference type="ChEBI" id="CHEBI:57692"/>
    </ligand>
</feature>
<dbReference type="InterPro" id="IPR050151">
    <property type="entry name" value="Class-I_Pyr_Nuc-Dis_Oxidored"/>
</dbReference>
<dbReference type="GO" id="GO:0006103">
    <property type="term" value="P:2-oxoglutarate metabolic process"/>
    <property type="evidence" value="ECO:0007669"/>
    <property type="project" value="TreeGrafter"/>
</dbReference>
<dbReference type="SUPFAM" id="SSF55424">
    <property type="entry name" value="FAD/NAD-linked reductases, dimerisation (C-terminal) domain"/>
    <property type="match status" value="1"/>
</dbReference>
<comment type="cofactor">
    <cofactor evidence="5">
        <name>FAD</name>
        <dbReference type="ChEBI" id="CHEBI:57692"/>
    </cofactor>
    <text evidence="5">Binds 1 FAD per subunit.</text>
</comment>
<keyword evidence="5" id="KW-0547">Nucleotide-binding</keyword>
<keyword evidence="10" id="KW-1185">Reference proteome</keyword>
<feature type="domain" description="FAD/NAD(P)-binding" evidence="8">
    <location>
        <begin position="6"/>
        <end position="322"/>
    </location>
</feature>
<dbReference type="PIRSF" id="PIRSF000350">
    <property type="entry name" value="Mercury_reductase_MerA"/>
    <property type="match status" value="1"/>
</dbReference>
<feature type="domain" description="Pyridine nucleotide-disulphide oxidoreductase dimerisation" evidence="7">
    <location>
        <begin position="358"/>
        <end position="464"/>
    </location>
</feature>
<name>A0A1C4XBH0_9ACTN</name>
<feature type="binding site" evidence="5">
    <location>
        <position position="269"/>
    </location>
    <ligand>
        <name>NAD(+)</name>
        <dbReference type="ChEBI" id="CHEBI:57540"/>
    </ligand>
</feature>
<evidence type="ECO:0000256" key="6">
    <source>
        <dbReference type="PIRSR" id="PIRSR000350-4"/>
    </source>
</evidence>
<evidence type="ECO:0000256" key="3">
    <source>
        <dbReference type="ARBA" id="ARBA00022827"/>
    </source>
</evidence>
<dbReference type="InterPro" id="IPR001100">
    <property type="entry name" value="Pyr_nuc-diS_OxRdtase"/>
</dbReference>
<evidence type="ECO:0000256" key="5">
    <source>
        <dbReference type="PIRSR" id="PIRSR000350-3"/>
    </source>
</evidence>
<accession>A0A1C4XBH0</accession>
<dbReference type="PRINTS" id="PR00411">
    <property type="entry name" value="PNDRDTASEI"/>
</dbReference>
<evidence type="ECO:0000259" key="8">
    <source>
        <dbReference type="Pfam" id="PF07992"/>
    </source>
</evidence>
<keyword evidence="3 5" id="KW-0274">FAD</keyword>
<dbReference type="InterPro" id="IPR036188">
    <property type="entry name" value="FAD/NAD-bd_sf"/>
</dbReference>
<feature type="binding site" evidence="5">
    <location>
        <position position="115"/>
    </location>
    <ligand>
        <name>FAD</name>
        <dbReference type="ChEBI" id="CHEBI:57692"/>
    </ligand>
</feature>
<evidence type="ECO:0000259" key="7">
    <source>
        <dbReference type="Pfam" id="PF02852"/>
    </source>
</evidence>
<dbReference type="PANTHER" id="PTHR22912:SF151">
    <property type="entry name" value="DIHYDROLIPOYL DEHYDROGENASE, MITOCHONDRIAL"/>
    <property type="match status" value="1"/>
</dbReference>
<evidence type="ECO:0000256" key="4">
    <source>
        <dbReference type="ARBA" id="ARBA00023027"/>
    </source>
</evidence>
<organism evidence="9 10">
    <name type="scientific">Micromonospora chokoriensis</name>
    <dbReference type="NCBI Taxonomy" id="356851"/>
    <lineage>
        <taxon>Bacteria</taxon>
        <taxon>Bacillati</taxon>
        <taxon>Actinomycetota</taxon>
        <taxon>Actinomycetes</taxon>
        <taxon>Micromonosporales</taxon>
        <taxon>Micromonosporaceae</taxon>
        <taxon>Micromonospora</taxon>
    </lineage>
</organism>
<dbReference type="AlphaFoldDB" id="A0A1C4XBH0"/>
<feature type="binding site" evidence="5">
    <location>
        <begin position="145"/>
        <end position="147"/>
    </location>
    <ligand>
        <name>FAD</name>
        <dbReference type="ChEBI" id="CHEBI:57692"/>
    </ligand>
</feature>
<protein>
    <submittedName>
        <fullName evidence="9">Dihydrolipoamide dehydrogenase</fullName>
    </submittedName>
</protein>
<proteinExistence type="inferred from homology"/>
<evidence type="ECO:0000313" key="10">
    <source>
        <dbReference type="Proteomes" id="UP000198224"/>
    </source>
</evidence>
<dbReference type="Gene3D" id="3.50.50.60">
    <property type="entry name" value="FAD/NAD(P)-binding domain"/>
    <property type="match status" value="2"/>
</dbReference>
<evidence type="ECO:0000313" key="9">
    <source>
        <dbReference type="EMBL" id="SCF05727.1"/>
    </source>
</evidence>
<feature type="disulfide bond" description="Redox-active" evidence="6">
    <location>
        <begin position="43"/>
        <end position="48"/>
    </location>
</feature>
<comment type="similarity">
    <text evidence="1">Belongs to the class-I pyridine nucleotide-disulfide oxidoreductase family.</text>
</comment>
<sequence length="473" mass="49294">MTAIEYDVIVIGAGPVGENVADRVVRGGLTAAIVERELVGGECSYWACMPTKALLRSASALRAARQLPGAREAVTGGLDAAAVLGRRDSFASQWQDDGQVSWLESAGITLHRGQGRISSARVVEVTGVDGVTTTLTARHAVVVATGSSALLPDIPGLRESAPWSNREAASAGSVPRRLAIIGGGVVAAEMATAFAALGSAVTVLARDGVLPSAEPFVGELVTESLREAGVSVRLGAEAVAVNRDDNGAVHIQTASGERVEADEVLVAVGRTPNTQDIGLDRIKLAPGAWLAVDDTLRVVGGGEWLYAAGDVNRRVLLTHQGKYQARAVGDVIVARAKGDKVEDGRWGRHVATADDRAVPQVVFTDPEIASVGLTAAAAEAAGLRIRVVDYDLGAVAGASLHADGYRGHARMVVDEDRKVIVGFALAGPDVAELIHAATIAIVGEVPLDRLWHAVPAYPTVSEVWLRLLETYGR</sequence>
<feature type="binding site" evidence="5">
    <location>
        <position position="52"/>
    </location>
    <ligand>
        <name>FAD</name>
        <dbReference type="ChEBI" id="CHEBI:57692"/>
    </ligand>
</feature>
<dbReference type="PRINTS" id="PR00368">
    <property type="entry name" value="FADPNR"/>
</dbReference>
<keyword evidence="4 5" id="KW-0520">NAD</keyword>
<keyword evidence="2" id="KW-0285">Flavoprotein</keyword>
<gene>
    <name evidence="9" type="ORF">GA0070612_3399</name>
</gene>
<dbReference type="Proteomes" id="UP000198224">
    <property type="component" value="Chromosome I"/>
</dbReference>
<dbReference type="PANTHER" id="PTHR22912">
    <property type="entry name" value="DISULFIDE OXIDOREDUCTASE"/>
    <property type="match status" value="1"/>
</dbReference>
<dbReference type="Gene3D" id="3.30.390.30">
    <property type="match status" value="1"/>
</dbReference>
<dbReference type="SUPFAM" id="SSF51905">
    <property type="entry name" value="FAD/NAD(P)-binding domain"/>
    <property type="match status" value="1"/>
</dbReference>
<dbReference type="GO" id="GO:0004148">
    <property type="term" value="F:dihydrolipoyl dehydrogenase (NADH) activity"/>
    <property type="evidence" value="ECO:0007669"/>
    <property type="project" value="TreeGrafter"/>
</dbReference>
<dbReference type="InterPro" id="IPR016156">
    <property type="entry name" value="FAD/NAD-linked_Rdtase_dimer_sf"/>
</dbReference>
<feature type="binding site" evidence="5">
    <location>
        <begin position="182"/>
        <end position="189"/>
    </location>
    <ligand>
        <name>NAD(+)</name>
        <dbReference type="ChEBI" id="CHEBI:57540"/>
    </ligand>
</feature>
<dbReference type="Pfam" id="PF07992">
    <property type="entry name" value="Pyr_redox_2"/>
    <property type="match status" value="1"/>
</dbReference>
<evidence type="ECO:0000256" key="2">
    <source>
        <dbReference type="ARBA" id="ARBA00022630"/>
    </source>
</evidence>
<reference evidence="10" key="1">
    <citation type="submission" date="2016-06" db="EMBL/GenBank/DDBJ databases">
        <authorList>
            <person name="Varghese N."/>
            <person name="Submissions Spin"/>
        </authorList>
    </citation>
    <scope>NUCLEOTIDE SEQUENCE [LARGE SCALE GENOMIC DNA]</scope>
    <source>
        <strain evidence="10">DSM 45160</strain>
    </source>
</reference>
<dbReference type="Pfam" id="PF02852">
    <property type="entry name" value="Pyr_redox_dim"/>
    <property type="match status" value="1"/>
</dbReference>
<dbReference type="InterPro" id="IPR004099">
    <property type="entry name" value="Pyr_nucl-diS_OxRdtase_dimer"/>
</dbReference>
<evidence type="ECO:0000256" key="1">
    <source>
        <dbReference type="ARBA" id="ARBA00007532"/>
    </source>
</evidence>
<dbReference type="InterPro" id="IPR023753">
    <property type="entry name" value="FAD/NAD-binding_dom"/>
</dbReference>